<gene>
    <name evidence="2" type="ORF">Tco_1054402</name>
</gene>
<feature type="region of interest" description="Disordered" evidence="1">
    <location>
        <begin position="88"/>
        <end position="124"/>
    </location>
</feature>
<accession>A0ABQ5GWP2</accession>
<comment type="caution">
    <text evidence="2">The sequence shown here is derived from an EMBL/GenBank/DDBJ whole genome shotgun (WGS) entry which is preliminary data.</text>
</comment>
<proteinExistence type="predicted"/>
<feature type="compositionally biased region" description="Basic and acidic residues" evidence="1">
    <location>
        <begin position="96"/>
        <end position="110"/>
    </location>
</feature>
<keyword evidence="3" id="KW-1185">Reference proteome</keyword>
<evidence type="ECO:0000313" key="3">
    <source>
        <dbReference type="Proteomes" id="UP001151760"/>
    </source>
</evidence>
<dbReference type="Proteomes" id="UP001151760">
    <property type="component" value="Unassembled WGS sequence"/>
</dbReference>
<organism evidence="2 3">
    <name type="scientific">Tanacetum coccineum</name>
    <dbReference type="NCBI Taxonomy" id="301880"/>
    <lineage>
        <taxon>Eukaryota</taxon>
        <taxon>Viridiplantae</taxon>
        <taxon>Streptophyta</taxon>
        <taxon>Embryophyta</taxon>
        <taxon>Tracheophyta</taxon>
        <taxon>Spermatophyta</taxon>
        <taxon>Magnoliopsida</taxon>
        <taxon>eudicotyledons</taxon>
        <taxon>Gunneridae</taxon>
        <taxon>Pentapetalae</taxon>
        <taxon>asterids</taxon>
        <taxon>campanulids</taxon>
        <taxon>Asterales</taxon>
        <taxon>Asteraceae</taxon>
        <taxon>Asteroideae</taxon>
        <taxon>Anthemideae</taxon>
        <taxon>Anthemidinae</taxon>
        <taxon>Tanacetum</taxon>
    </lineage>
</organism>
<sequence>MTGNMSYLTDYEEIDGGYVAFRWNPKGGKITRNCTIKAVKPLEYCNIRTRIWEENLHIRVRENTNVVGSGPDWLFDIDALTRTMNYEPIVSSTQSNRKDSEGIDQEKEDNVNSTNNVNVASTNKVNAVGGKTSIELPLDPNMP</sequence>
<feature type="compositionally biased region" description="Low complexity" evidence="1">
    <location>
        <begin position="111"/>
        <end position="124"/>
    </location>
</feature>
<evidence type="ECO:0000256" key="1">
    <source>
        <dbReference type="SAM" id="MobiDB-lite"/>
    </source>
</evidence>
<name>A0ABQ5GWP2_9ASTR</name>
<evidence type="ECO:0000313" key="2">
    <source>
        <dbReference type="EMBL" id="GJT80060.1"/>
    </source>
</evidence>
<reference evidence="2" key="1">
    <citation type="journal article" date="2022" name="Int. J. Mol. Sci.">
        <title>Draft Genome of Tanacetum Coccineum: Genomic Comparison of Closely Related Tanacetum-Family Plants.</title>
        <authorList>
            <person name="Yamashiro T."/>
            <person name="Shiraishi A."/>
            <person name="Nakayama K."/>
            <person name="Satake H."/>
        </authorList>
    </citation>
    <scope>NUCLEOTIDE SEQUENCE</scope>
</reference>
<reference evidence="2" key="2">
    <citation type="submission" date="2022-01" db="EMBL/GenBank/DDBJ databases">
        <authorList>
            <person name="Yamashiro T."/>
            <person name="Shiraishi A."/>
            <person name="Satake H."/>
            <person name="Nakayama K."/>
        </authorList>
    </citation>
    <scope>NUCLEOTIDE SEQUENCE</scope>
</reference>
<dbReference type="EMBL" id="BQNB010018955">
    <property type="protein sequence ID" value="GJT80060.1"/>
    <property type="molecule type" value="Genomic_DNA"/>
</dbReference>
<protein>
    <submittedName>
        <fullName evidence="2">Uncharacterized protein</fullName>
    </submittedName>
</protein>